<dbReference type="FunCoup" id="A0A420WDG2">
    <property type="interactions" value="91"/>
</dbReference>
<keyword evidence="4" id="KW-1185">Reference proteome</keyword>
<dbReference type="GO" id="GO:0000160">
    <property type="term" value="P:phosphorelay signal transduction system"/>
    <property type="evidence" value="ECO:0007669"/>
    <property type="project" value="InterPro"/>
</dbReference>
<accession>A0A420WDG2</accession>
<evidence type="ECO:0000313" key="3">
    <source>
        <dbReference type="EMBL" id="RKQ69059.1"/>
    </source>
</evidence>
<evidence type="ECO:0000313" key="4">
    <source>
        <dbReference type="Proteomes" id="UP000282211"/>
    </source>
</evidence>
<name>A0A420WDG2_9PROT</name>
<dbReference type="OrthoDB" id="9800897at2"/>
<dbReference type="SMART" id="SM00448">
    <property type="entry name" value="REC"/>
    <property type="match status" value="1"/>
</dbReference>
<proteinExistence type="predicted"/>
<dbReference type="RefSeq" id="WP_121101090.1">
    <property type="nucleotide sequence ID" value="NZ_RBII01000002.1"/>
</dbReference>
<sequence length="124" mass="14044">MTTQRTCLIVDDSKMIRRVASRILKDLDFQVTEAANGQEALDQCRINMPDAILLDWHMPVMDGFAFLKVLRDVPNGQHPVIVFCTAERSVEKITQALQFGANEYVMKPFDSDIIESKFQLAGLL</sequence>
<protein>
    <submittedName>
        <fullName evidence="3">Response regulator receiver protein</fullName>
    </submittedName>
</protein>
<feature type="domain" description="Response regulatory" evidence="2">
    <location>
        <begin position="6"/>
        <end position="122"/>
    </location>
</feature>
<dbReference type="EMBL" id="RBII01000002">
    <property type="protein sequence ID" value="RKQ69059.1"/>
    <property type="molecule type" value="Genomic_DNA"/>
</dbReference>
<evidence type="ECO:0000259" key="2">
    <source>
        <dbReference type="PROSITE" id="PS50110"/>
    </source>
</evidence>
<dbReference type="PANTHER" id="PTHR43228">
    <property type="entry name" value="TWO-COMPONENT RESPONSE REGULATOR"/>
    <property type="match status" value="1"/>
</dbReference>
<reference evidence="3 4" key="1">
    <citation type="submission" date="2018-10" db="EMBL/GenBank/DDBJ databases">
        <title>Genomic Encyclopedia of Type Strains, Phase IV (KMG-IV): sequencing the most valuable type-strain genomes for metagenomic binning, comparative biology and taxonomic classification.</title>
        <authorList>
            <person name="Goeker M."/>
        </authorList>
    </citation>
    <scope>NUCLEOTIDE SEQUENCE [LARGE SCALE GENOMIC DNA]</scope>
    <source>
        <strain evidence="3 4">DSM 22008</strain>
    </source>
</reference>
<dbReference type="InterPro" id="IPR001789">
    <property type="entry name" value="Sig_transdc_resp-reg_receiver"/>
</dbReference>
<dbReference type="PROSITE" id="PS50110">
    <property type="entry name" value="RESPONSE_REGULATORY"/>
    <property type="match status" value="1"/>
</dbReference>
<keyword evidence="1" id="KW-0597">Phosphoprotein</keyword>
<feature type="modified residue" description="4-aspartylphosphate" evidence="1">
    <location>
        <position position="55"/>
    </location>
</feature>
<evidence type="ECO:0000256" key="1">
    <source>
        <dbReference type="PROSITE-ProRule" id="PRU00169"/>
    </source>
</evidence>
<dbReference type="InterPro" id="IPR052048">
    <property type="entry name" value="ST_Response_Regulator"/>
</dbReference>
<dbReference type="InterPro" id="IPR011006">
    <property type="entry name" value="CheY-like_superfamily"/>
</dbReference>
<dbReference type="CDD" id="cd00156">
    <property type="entry name" value="REC"/>
    <property type="match status" value="1"/>
</dbReference>
<dbReference type="Proteomes" id="UP000282211">
    <property type="component" value="Unassembled WGS sequence"/>
</dbReference>
<gene>
    <name evidence="3" type="ORF">DES40_1839</name>
</gene>
<dbReference type="InParanoid" id="A0A420WDG2"/>
<comment type="caution">
    <text evidence="3">The sequence shown here is derived from an EMBL/GenBank/DDBJ whole genome shotgun (WGS) entry which is preliminary data.</text>
</comment>
<dbReference type="PANTHER" id="PTHR43228:SF1">
    <property type="entry name" value="TWO-COMPONENT RESPONSE REGULATOR ARR22"/>
    <property type="match status" value="1"/>
</dbReference>
<dbReference type="AlphaFoldDB" id="A0A420WDG2"/>
<organism evidence="3 4">
    <name type="scientific">Litorimonas taeanensis</name>
    <dbReference type="NCBI Taxonomy" id="568099"/>
    <lineage>
        <taxon>Bacteria</taxon>
        <taxon>Pseudomonadati</taxon>
        <taxon>Pseudomonadota</taxon>
        <taxon>Alphaproteobacteria</taxon>
        <taxon>Maricaulales</taxon>
        <taxon>Robiginitomaculaceae</taxon>
    </lineage>
</organism>
<dbReference type="SUPFAM" id="SSF52172">
    <property type="entry name" value="CheY-like"/>
    <property type="match status" value="1"/>
</dbReference>
<dbReference type="Pfam" id="PF00072">
    <property type="entry name" value="Response_reg"/>
    <property type="match status" value="1"/>
</dbReference>
<dbReference type="Gene3D" id="3.40.50.2300">
    <property type="match status" value="1"/>
</dbReference>